<dbReference type="Proteomes" id="UP001302812">
    <property type="component" value="Unassembled WGS sequence"/>
</dbReference>
<feature type="chain" id="PRO_5042976862" evidence="1">
    <location>
        <begin position="27"/>
        <end position="449"/>
    </location>
</feature>
<name>A0AAN6YSA5_9PEZI</name>
<feature type="signal peptide" evidence="1">
    <location>
        <begin position="1"/>
        <end position="26"/>
    </location>
</feature>
<proteinExistence type="predicted"/>
<dbReference type="AlphaFoldDB" id="A0AAN6YSA5"/>
<dbReference type="EMBL" id="MU853341">
    <property type="protein sequence ID" value="KAK4112700.1"/>
    <property type="molecule type" value="Genomic_DNA"/>
</dbReference>
<dbReference type="PANTHER" id="PTHR31252">
    <property type="entry name" value="DUF4419 DOMAIN-CONTAINING PROTEIN"/>
    <property type="match status" value="1"/>
</dbReference>
<keyword evidence="1" id="KW-0732">Signal</keyword>
<sequence length="449" mass="50088">MFKLTERSIFSAFTLALAMAPRLASASVVILPGGNPLPLQASGATNGSTSFDSLLRNSAELEFPNSTVHLLLSSYSGTLEPLGAETANPAELVPSGDSFVRGAIQAWGEHLHFEIRPDEVWFTILTQLNFYMQSHAEELRHLFVTHSGQEEIYIEDYTWTDVLWRFKDEIQARIQTPWLRDWIVPDFSTTTADDVMTANILMMGLMKAYFRYEGGIVCGLPSVTLLGEKQDWENLLARLDRLAEFGAEPDQYRARLVPILSRFVRSFDEPDSEATRKFWNQIVFANHRDICGSSPLEVSGWITGFMFWDNEGKPWKGVGSVVTLDGVGYGVYDIRRFPAGYARAPFIMRDFGGMDKFPAYVAAGTLGKRIVKGAPKGYAEALARAGKDTSLAANASSHGTVRPLSAWMLYGPLNHNVTTRPPRSDYDYELFLIAGRAQKNLEARCGRNE</sequence>
<dbReference type="RefSeq" id="XP_064670270.1">
    <property type="nucleotide sequence ID" value="XM_064815098.1"/>
</dbReference>
<evidence type="ECO:0000256" key="1">
    <source>
        <dbReference type="SAM" id="SignalP"/>
    </source>
</evidence>
<dbReference type="Pfam" id="PF14388">
    <property type="entry name" value="DUF4419"/>
    <property type="match status" value="1"/>
</dbReference>
<organism evidence="2 3">
    <name type="scientific">Canariomyces notabilis</name>
    <dbReference type="NCBI Taxonomy" id="2074819"/>
    <lineage>
        <taxon>Eukaryota</taxon>
        <taxon>Fungi</taxon>
        <taxon>Dikarya</taxon>
        <taxon>Ascomycota</taxon>
        <taxon>Pezizomycotina</taxon>
        <taxon>Sordariomycetes</taxon>
        <taxon>Sordariomycetidae</taxon>
        <taxon>Sordariales</taxon>
        <taxon>Chaetomiaceae</taxon>
        <taxon>Canariomyces</taxon>
    </lineage>
</organism>
<dbReference type="PANTHER" id="PTHR31252:SF11">
    <property type="entry name" value="DUF4419 DOMAIN-CONTAINING PROTEIN"/>
    <property type="match status" value="1"/>
</dbReference>
<protein>
    <submittedName>
        <fullName evidence="2">Uncharacterized protein</fullName>
    </submittedName>
</protein>
<reference evidence="2" key="2">
    <citation type="submission" date="2023-05" db="EMBL/GenBank/DDBJ databases">
        <authorList>
            <consortium name="Lawrence Berkeley National Laboratory"/>
            <person name="Steindorff A."/>
            <person name="Hensen N."/>
            <person name="Bonometti L."/>
            <person name="Westerberg I."/>
            <person name="Brannstrom I.O."/>
            <person name="Guillou S."/>
            <person name="Cros-Aarteil S."/>
            <person name="Calhoun S."/>
            <person name="Haridas S."/>
            <person name="Kuo A."/>
            <person name="Mondo S."/>
            <person name="Pangilinan J."/>
            <person name="Riley R."/>
            <person name="Labutti K."/>
            <person name="Andreopoulos B."/>
            <person name="Lipzen A."/>
            <person name="Chen C."/>
            <person name="Yanf M."/>
            <person name="Daum C."/>
            <person name="Ng V."/>
            <person name="Clum A."/>
            <person name="Ohm R."/>
            <person name="Martin F."/>
            <person name="Silar P."/>
            <person name="Natvig D."/>
            <person name="Lalanne C."/>
            <person name="Gautier V."/>
            <person name="Ament-Velasquez S.L."/>
            <person name="Kruys A."/>
            <person name="Hutchinson M.I."/>
            <person name="Powell A.J."/>
            <person name="Barry K."/>
            <person name="Miller A.N."/>
            <person name="Grigoriev I.V."/>
            <person name="Debuchy R."/>
            <person name="Gladieux P."/>
            <person name="Thoren M.H."/>
            <person name="Johannesson H."/>
        </authorList>
    </citation>
    <scope>NUCLEOTIDE SEQUENCE</scope>
    <source>
        <strain evidence="2">CBS 508.74</strain>
    </source>
</reference>
<dbReference type="GeneID" id="89939223"/>
<evidence type="ECO:0000313" key="3">
    <source>
        <dbReference type="Proteomes" id="UP001302812"/>
    </source>
</evidence>
<keyword evidence="3" id="KW-1185">Reference proteome</keyword>
<evidence type="ECO:0000313" key="2">
    <source>
        <dbReference type="EMBL" id="KAK4112700.1"/>
    </source>
</evidence>
<accession>A0AAN6YSA5</accession>
<gene>
    <name evidence="2" type="ORF">N656DRAFT_778917</name>
</gene>
<comment type="caution">
    <text evidence="2">The sequence shown here is derived from an EMBL/GenBank/DDBJ whole genome shotgun (WGS) entry which is preliminary data.</text>
</comment>
<dbReference type="InterPro" id="IPR025533">
    <property type="entry name" value="DUF4419"/>
</dbReference>
<reference evidence="2" key="1">
    <citation type="journal article" date="2023" name="Mol. Phylogenet. Evol.">
        <title>Genome-scale phylogeny and comparative genomics of the fungal order Sordariales.</title>
        <authorList>
            <person name="Hensen N."/>
            <person name="Bonometti L."/>
            <person name="Westerberg I."/>
            <person name="Brannstrom I.O."/>
            <person name="Guillou S."/>
            <person name="Cros-Aarteil S."/>
            <person name="Calhoun S."/>
            <person name="Haridas S."/>
            <person name="Kuo A."/>
            <person name="Mondo S."/>
            <person name="Pangilinan J."/>
            <person name="Riley R."/>
            <person name="LaButti K."/>
            <person name="Andreopoulos B."/>
            <person name="Lipzen A."/>
            <person name="Chen C."/>
            <person name="Yan M."/>
            <person name="Daum C."/>
            <person name="Ng V."/>
            <person name="Clum A."/>
            <person name="Steindorff A."/>
            <person name="Ohm R.A."/>
            <person name="Martin F."/>
            <person name="Silar P."/>
            <person name="Natvig D.O."/>
            <person name="Lalanne C."/>
            <person name="Gautier V."/>
            <person name="Ament-Velasquez S.L."/>
            <person name="Kruys A."/>
            <person name="Hutchinson M.I."/>
            <person name="Powell A.J."/>
            <person name="Barry K."/>
            <person name="Miller A.N."/>
            <person name="Grigoriev I.V."/>
            <person name="Debuchy R."/>
            <person name="Gladieux P."/>
            <person name="Hiltunen Thoren M."/>
            <person name="Johannesson H."/>
        </authorList>
    </citation>
    <scope>NUCLEOTIDE SEQUENCE</scope>
    <source>
        <strain evidence="2">CBS 508.74</strain>
    </source>
</reference>